<protein>
    <recommendedName>
        <fullName evidence="1">Reverse transcriptase domain-containing protein</fullName>
    </recommendedName>
</protein>
<dbReference type="InterPro" id="IPR000477">
    <property type="entry name" value="RT_dom"/>
</dbReference>
<dbReference type="SUPFAM" id="SSF56672">
    <property type="entry name" value="DNA/RNA polymerases"/>
    <property type="match status" value="1"/>
</dbReference>
<evidence type="ECO:0000313" key="2">
    <source>
        <dbReference type="EMBL" id="KAK2185063.1"/>
    </source>
</evidence>
<reference evidence="2" key="1">
    <citation type="journal article" date="2023" name="Mol. Biol. Evol.">
        <title>Third-Generation Sequencing Reveals the Adaptive Role of the Epigenome in Three Deep-Sea Polychaetes.</title>
        <authorList>
            <person name="Perez M."/>
            <person name="Aroh O."/>
            <person name="Sun Y."/>
            <person name="Lan Y."/>
            <person name="Juniper S.K."/>
            <person name="Young C.R."/>
            <person name="Angers B."/>
            <person name="Qian P.Y."/>
        </authorList>
    </citation>
    <scope>NUCLEOTIDE SEQUENCE</scope>
    <source>
        <strain evidence="2">R07B-5</strain>
    </source>
</reference>
<dbReference type="Proteomes" id="UP001209878">
    <property type="component" value="Unassembled WGS sequence"/>
</dbReference>
<dbReference type="PROSITE" id="PS50878">
    <property type="entry name" value="RT_POL"/>
    <property type="match status" value="1"/>
</dbReference>
<dbReference type="Pfam" id="PF00078">
    <property type="entry name" value="RVT_1"/>
    <property type="match status" value="1"/>
</dbReference>
<accession>A0AAD9NYW3</accession>
<gene>
    <name evidence="2" type="ORF">NP493_246g00035</name>
</gene>
<dbReference type="InterPro" id="IPR043502">
    <property type="entry name" value="DNA/RNA_pol_sf"/>
</dbReference>
<dbReference type="EMBL" id="JAODUO010000245">
    <property type="protein sequence ID" value="KAK2185063.1"/>
    <property type="molecule type" value="Genomic_DNA"/>
</dbReference>
<sequence length="294" mass="32812">MFSILRSFDVQRLQLPEFCSMVDGCDTFSRFFQEKIDKLLVNLYRTTAVEPEPGKTPCFTASIEVFELTTTAKISNILGITSKACILDPLPTKQLSDNVESMVPSITYVTNASLENTVMSVLLKHAIVRPLLKKQSLNKDILSNYCTISNLSHLAKVIEKVVARKNYSHISEQRMQDCFQSAYRKNHSTETALLCVTNAMKAAMCNRQGKALVLIDFSAAFDTVNHNIMIGQLQFHYGFVGKALAWLQSYLEGRTQRVVIRDASSNTTRVTSGVPQGSVLGPLLFSLYVQPLAR</sequence>
<dbReference type="PANTHER" id="PTHR33332">
    <property type="entry name" value="REVERSE TRANSCRIPTASE DOMAIN-CONTAINING PROTEIN"/>
    <property type="match status" value="1"/>
</dbReference>
<name>A0AAD9NYW3_RIDPI</name>
<proteinExistence type="predicted"/>
<evidence type="ECO:0000259" key="1">
    <source>
        <dbReference type="PROSITE" id="PS50878"/>
    </source>
</evidence>
<feature type="domain" description="Reverse transcriptase" evidence="1">
    <location>
        <begin position="112"/>
        <end position="294"/>
    </location>
</feature>
<comment type="caution">
    <text evidence="2">The sequence shown here is derived from an EMBL/GenBank/DDBJ whole genome shotgun (WGS) entry which is preliminary data.</text>
</comment>
<dbReference type="AlphaFoldDB" id="A0AAD9NYW3"/>
<evidence type="ECO:0000313" key="3">
    <source>
        <dbReference type="Proteomes" id="UP001209878"/>
    </source>
</evidence>
<organism evidence="2 3">
    <name type="scientific">Ridgeia piscesae</name>
    <name type="common">Tubeworm</name>
    <dbReference type="NCBI Taxonomy" id="27915"/>
    <lineage>
        <taxon>Eukaryota</taxon>
        <taxon>Metazoa</taxon>
        <taxon>Spiralia</taxon>
        <taxon>Lophotrochozoa</taxon>
        <taxon>Annelida</taxon>
        <taxon>Polychaeta</taxon>
        <taxon>Sedentaria</taxon>
        <taxon>Canalipalpata</taxon>
        <taxon>Sabellida</taxon>
        <taxon>Siboglinidae</taxon>
        <taxon>Ridgeia</taxon>
    </lineage>
</organism>
<keyword evidence="3" id="KW-1185">Reference proteome</keyword>